<evidence type="ECO:0000313" key="3">
    <source>
        <dbReference type="Proteomes" id="UP000037696"/>
    </source>
</evidence>
<feature type="compositionally biased region" description="Pro residues" evidence="1">
    <location>
        <begin position="36"/>
        <end position="46"/>
    </location>
</feature>
<dbReference type="Proteomes" id="UP000037696">
    <property type="component" value="Unassembled WGS sequence"/>
</dbReference>
<sequence length="106" mass="12049">MAQKASILCAWRNIQKYPFQNGNSKSVGRSTDFIRLPPPPPMPKYPPGQYEQAQDECFARRIHPLAASSSSALEVGKQNKVHSTLTRYLRHPRSIFVPRNKLSEID</sequence>
<feature type="region of interest" description="Disordered" evidence="1">
    <location>
        <begin position="21"/>
        <end position="50"/>
    </location>
</feature>
<dbReference type="STRING" id="229535.A0A0M9WGJ9"/>
<gene>
    <name evidence="2" type="ORF">ACN38_g5018</name>
</gene>
<accession>A0A0M9WGJ9</accession>
<organism evidence="2 3">
    <name type="scientific">Penicillium nordicum</name>
    <dbReference type="NCBI Taxonomy" id="229535"/>
    <lineage>
        <taxon>Eukaryota</taxon>
        <taxon>Fungi</taxon>
        <taxon>Dikarya</taxon>
        <taxon>Ascomycota</taxon>
        <taxon>Pezizomycotina</taxon>
        <taxon>Eurotiomycetes</taxon>
        <taxon>Eurotiomycetidae</taxon>
        <taxon>Eurotiales</taxon>
        <taxon>Aspergillaceae</taxon>
        <taxon>Penicillium</taxon>
    </lineage>
</organism>
<dbReference type="AlphaFoldDB" id="A0A0M9WGJ9"/>
<dbReference type="OrthoDB" id="3250044at2759"/>
<dbReference type="EMBL" id="LHQQ01000068">
    <property type="protein sequence ID" value="KOS44049.1"/>
    <property type="molecule type" value="Genomic_DNA"/>
</dbReference>
<reference evidence="2 3" key="1">
    <citation type="submission" date="2015-08" db="EMBL/GenBank/DDBJ databases">
        <title>Genome sequencing of Penicillium nordicum.</title>
        <authorList>
            <person name="Nguyen H.D."/>
            <person name="Seifert K.A."/>
        </authorList>
    </citation>
    <scope>NUCLEOTIDE SEQUENCE [LARGE SCALE GENOMIC DNA]</scope>
    <source>
        <strain evidence="2 3">DAOMC 185683</strain>
    </source>
</reference>
<keyword evidence="3" id="KW-1185">Reference proteome</keyword>
<comment type="caution">
    <text evidence="2">The sequence shown here is derived from an EMBL/GenBank/DDBJ whole genome shotgun (WGS) entry which is preliminary data.</text>
</comment>
<protein>
    <submittedName>
        <fullName evidence="2">Uncharacterized protein</fullName>
    </submittedName>
</protein>
<evidence type="ECO:0000256" key="1">
    <source>
        <dbReference type="SAM" id="MobiDB-lite"/>
    </source>
</evidence>
<evidence type="ECO:0000313" key="2">
    <source>
        <dbReference type="EMBL" id="KOS44049.1"/>
    </source>
</evidence>
<proteinExistence type="predicted"/>
<name>A0A0M9WGJ9_9EURO</name>